<dbReference type="CDD" id="cd02440">
    <property type="entry name" value="AdoMet_MTases"/>
    <property type="match status" value="1"/>
</dbReference>
<keyword evidence="3 7" id="KW-0489">Methyltransferase</keyword>
<dbReference type="InterPro" id="IPR046977">
    <property type="entry name" value="RsmC/RlmG"/>
</dbReference>
<name>A0A4V2RH07_SHIGR</name>
<accession>A0A4V2RH07</accession>
<proteinExistence type="predicted"/>
<gene>
    <name evidence="7" type="ORF">EV665_11942</name>
</gene>
<sequence>MTRDALKTLFHPFASGTLGLPEEGERYLFLGAEAGQRPPEGFGAALEAVQPLRSLHRGLEALRVPVKPLIEGEDYDGALVLMNKHKGENENRIAEALRRVRTGGLIVVAGSKEDGVQSMRKRLDQLGLTGDYMPKYHGLAIWFARPEDPADAIAKLAAKPVRIVGRFTAAPGMFSHDRIDEGSELLATRIPEDFQGHAADFGAGWGYLSVMLGGRAPQVKGIDLFEAHYEALEAAKENMAENCPNIPARYYWFDLTAETPRDHYDLIVMNPPFHEGHAADHSLGAGMIRMAAKSLKAGGRLLMVANRGLPYEPVLKDAFKESGEVCRNARFKVLWGRR</sequence>
<dbReference type="RefSeq" id="WP_133035944.1">
    <property type="nucleotide sequence ID" value="NZ_BAABEI010000012.1"/>
</dbReference>
<evidence type="ECO:0000256" key="3">
    <source>
        <dbReference type="ARBA" id="ARBA00022603"/>
    </source>
</evidence>
<dbReference type="Gene3D" id="3.40.50.150">
    <property type="entry name" value="Vaccinia Virus protein VP39"/>
    <property type="match status" value="2"/>
</dbReference>
<dbReference type="InterPro" id="IPR029063">
    <property type="entry name" value="SAM-dependent_MTases_sf"/>
</dbReference>
<dbReference type="PANTHER" id="PTHR47816">
    <property type="entry name" value="RIBOSOMAL RNA SMALL SUBUNIT METHYLTRANSFERASE C"/>
    <property type="match status" value="1"/>
</dbReference>
<keyword evidence="2" id="KW-0698">rRNA processing</keyword>
<dbReference type="GO" id="GO:0032259">
    <property type="term" value="P:methylation"/>
    <property type="evidence" value="ECO:0007669"/>
    <property type="project" value="UniProtKB-KW"/>
</dbReference>
<dbReference type="AlphaFoldDB" id="A0A4V2RH07"/>
<dbReference type="Proteomes" id="UP000295351">
    <property type="component" value="Unassembled WGS sequence"/>
</dbReference>
<dbReference type="InterPro" id="IPR002052">
    <property type="entry name" value="DNA_methylase_N6_adenine_CS"/>
</dbReference>
<keyword evidence="5" id="KW-0949">S-adenosyl-L-methionine</keyword>
<dbReference type="GO" id="GO:0003676">
    <property type="term" value="F:nucleic acid binding"/>
    <property type="evidence" value="ECO:0007669"/>
    <property type="project" value="InterPro"/>
</dbReference>
<evidence type="ECO:0000256" key="5">
    <source>
        <dbReference type="ARBA" id="ARBA00022691"/>
    </source>
</evidence>
<evidence type="ECO:0000313" key="8">
    <source>
        <dbReference type="Proteomes" id="UP000295351"/>
    </source>
</evidence>
<evidence type="ECO:0000313" key="7">
    <source>
        <dbReference type="EMBL" id="TCN38530.1"/>
    </source>
</evidence>
<keyword evidence="1" id="KW-0963">Cytoplasm</keyword>
<protein>
    <submittedName>
        <fullName evidence="7">16S rRNA m(2)G 1207 methyltransferase</fullName>
    </submittedName>
</protein>
<dbReference type="GO" id="GO:0008170">
    <property type="term" value="F:N-methyltransferase activity"/>
    <property type="evidence" value="ECO:0007669"/>
    <property type="project" value="UniProtKB-ARBA"/>
</dbReference>
<keyword evidence="8" id="KW-1185">Reference proteome</keyword>
<evidence type="ECO:0000256" key="2">
    <source>
        <dbReference type="ARBA" id="ARBA00022552"/>
    </source>
</evidence>
<evidence type="ECO:0000256" key="4">
    <source>
        <dbReference type="ARBA" id="ARBA00022679"/>
    </source>
</evidence>
<dbReference type="Pfam" id="PF05175">
    <property type="entry name" value="MTS"/>
    <property type="match status" value="1"/>
</dbReference>
<dbReference type="InterPro" id="IPR007848">
    <property type="entry name" value="Small_mtfrase_dom"/>
</dbReference>
<dbReference type="PROSITE" id="PS00092">
    <property type="entry name" value="N6_MTASE"/>
    <property type="match status" value="1"/>
</dbReference>
<keyword evidence="4 7" id="KW-0808">Transferase</keyword>
<evidence type="ECO:0000256" key="1">
    <source>
        <dbReference type="ARBA" id="ARBA00022490"/>
    </source>
</evidence>
<dbReference type="GO" id="GO:0006364">
    <property type="term" value="P:rRNA processing"/>
    <property type="evidence" value="ECO:0007669"/>
    <property type="project" value="UniProtKB-KW"/>
</dbReference>
<evidence type="ECO:0000259" key="6">
    <source>
        <dbReference type="Pfam" id="PF05175"/>
    </source>
</evidence>
<dbReference type="PANTHER" id="PTHR47816:SF4">
    <property type="entry name" value="RIBOSOMAL RNA SMALL SUBUNIT METHYLTRANSFERASE C"/>
    <property type="match status" value="1"/>
</dbReference>
<comment type="caution">
    <text evidence="7">The sequence shown here is derived from an EMBL/GenBank/DDBJ whole genome shotgun (WGS) entry which is preliminary data.</text>
</comment>
<dbReference type="EMBL" id="SLVX01000019">
    <property type="protein sequence ID" value="TCN38530.1"/>
    <property type="molecule type" value="Genomic_DNA"/>
</dbReference>
<dbReference type="SUPFAM" id="SSF53335">
    <property type="entry name" value="S-adenosyl-L-methionine-dependent methyltransferases"/>
    <property type="match status" value="1"/>
</dbReference>
<feature type="domain" description="Methyltransferase small" evidence="6">
    <location>
        <begin position="166"/>
        <end position="334"/>
    </location>
</feature>
<organism evidence="7 8">
    <name type="scientific">Shinella granuli</name>
    <dbReference type="NCBI Taxonomy" id="323621"/>
    <lineage>
        <taxon>Bacteria</taxon>
        <taxon>Pseudomonadati</taxon>
        <taxon>Pseudomonadota</taxon>
        <taxon>Alphaproteobacteria</taxon>
        <taxon>Hyphomicrobiales</taxon>
        <taxon>Rhizobiaceae</taxon>
        <taxon>Shinella</taxon>
    </lineage>
</organism>
<reference evidence="7 8" key="1">
    <citation type="submission" date="2019-03" db="EMBL/GenBank/DDBJ databases">
        <title>Genomic Encyclopedia of Type Strains, Phase IV (KMG-IV): sequencing the most valuable type-strain genomes for metagenomic binning, comparative biology and taxonomic classification.</title>
        <authorList>
            <person name="Goeker M."/>
        </authorList>
    </citation>
    <scope>NUCLEOTIDE SEQUENCE [LARGE SCALE GENOMIC DNA]</scope>
    <source>
        <strain evidence="7 8">DSM 18401</strain>
    </source>
</reference>
<dbReference type="GO" id="GO:0008757">
    <property type="term" value="F:S-adenosylmethionine-dependent methyltransferase activity"/>
    <property type="evidence" value="ECO:0007669"/>
    <property type="project" value="InterPro"/>
</dbReference>